<protein>
    <submittedName>
        <fullName evidence="2">Uncharacterized protein</fullName>
    </submittedName>
</protein>
<dbReference type="EMBL" id="JFHE01000010">
    <property type="protein sequence ID" value="KDR34994.1"/>
    <property type="molecule type" value="Genomic_DNA"/>
</dbReference>
<feature type="region of interest" description="Disordered" evidence="1">
    <location>
        <begin position="190"/>
        <end position="212"/>
    </location>
</feature>
<name>A0A069P505_9BURK</name>
<organism evidence="2 3">
    <name type="scientific">Caballeronia grimmiae</name>
    <dbReference type="NCBI Taxonomy" id="1071679"/>
    <lineage>
        <taxon>Bacteria</taxon>
        <taxon>Pseudomonadati</taxon>
        <taxon>Pseudomonadota</taxon>
        <taxon>Betaproteobacteria</taxon>
        <taxon>Burkholderiales</taxon>
        <taxon>Burkholderiaceae</taxon>
        <taxon>Caballeronia</taxon>
    </lineage>
</organism>
<proteinExistence type="predicted"/>
<evidence type="ECO:0000256" key="1">
    <source>
        <dbReference type="SAM" id="MobiDB-lite"/>
    </source>
</evidence>
<dbReference type="AlphaFoldDB" id="A0A069P505"/>
<reference evidence="2 3" key="1">
    <citation type="submission" date="2014-03" db="EMBL/GenBank/DDBJ databases">
        <title>Draft Genome Sequences of Four Burkholderia Strains.</title>
        <authorList>
            <person name="Liu X.Y."/>
            <person name="Li C.X."/>
            <person name="Xu J.H."/>
        </authorList>
    </citation>
    <scope>NUCLEOTIDE SEQUENCE [LARGE SCALE GENOMIC DNA]</scope>
    <source>
        <strain evidence="2 3">R27</strain>
    </source>
</reference>
<feature type="compositionally biased region" description="Polar residues" evidence="1">
    <location>
        <begin position="203"/>
        <end position="212"/>
    </location>
</feature>
<evidence type="ECO:0000313" key="3">
    <source>
        <dbReference type="Proteomes" id="UP000027439"/>
    </source>
</evidence>
<evidence type="ECO:0000313" key="2">
    <source>
        <dbReference type="EMBL" id="KDR34994.1"/>
    </source>
</evidence>
<sequence length="212" mass="24093">MRHEAILLHPFEDRQDLLIRRDGLLLLVDLIIELKNLEIGRGYACHELQIARAPVGLGRVELGFLRLYAFFHRAPDIDVPVDLRAEVVLLRERLTRGLLEAHARADIHRRQRTRSRLADLRACNSYARGQHLDIEVALDRLVDERIEIGIAKLLPPVGLDSVGGGDLRGIEGRKGGFLRRIGTLVNRHFHVDTPRQQHGRAYTRTSDGPAQR</sequence>
<gene>
    <name evidence="2" type="ORF">BG57_02545</name>
</gene>
<accession>A0A069P505</accession>
<dbReference type="Proteomes" id="UP000027439">
    <property type="component" value="Unassembled WGS sequence"/>
</dbReference>
<comment type="caution">
    <text evidence="2">The sequence shown here is derived from an EMBL/GenBank/DDBJ whole genome shotgun (WGS) entry which is preliminary data.</text>
</comment>